<dbReference type="OrthoDB" id="6151406at2759"/>
<dbReference type="PANTHER" id="PTHR11481">
    <property type="entry name" value="IMMUNOGLOBULIN FC RECEPTOR"/>
    <property type="match status" value="1"/>
</dbReference>
<dbReference type="AlphaFoldDB" id="A0A1L8HPS0"/>
<name>A0A1L8HPS0_XENLA</name>
<dbReference type="GO" id="GO:0004888">
    <property type="term" value="F:transmembrane signaling receptor activity"/>
    <property type="evidence" value="ECO:0000318"/>
    <property type="project" value="GO_Central"/>
</dbReference>
<dbReference type="SMART" id="SM00409">
    <property type="entry name" value="IG"/>
    <property type="match status" value="2"/>
</dbReference>
<feature type="domain" description="Ig-like" evidence="3">
    <location>
        <begin position="24"/>
        <end position="104"/>
    </location>
</feature>
<dbReference type="KEGG" id="xla:108707033"/>
<sequence length="367" mass="41006">MAVTVCFIIIIIMSMVFTGAAQVPIIRFEPAQTVYIQGEALTMRCVAANPSNIRSYSYYKDGLETQKASNNILTKPSLAKTDSGLYFCTYSGTLNDSNESNSITLNVIERPASPSLSLQPQYSVHFIGQQVTLSCLVQNRVGVTGITLYQDGRPLPEADNFGVLRIMEFQERNTGNYSCVYTIQVSGRDIESLSSEYKTLAVTQPLPVPTLRVFPSNPQTENTEVRLICETSSPSTIHGYRFYRDGKELTGTTGQKENVFVIAGYNNLFEGCYFCQTFRVKLAQEIKSSESSLSFLTDKVSESDRRGCEKRENPMYSLFSLQGIKLYGSVLVGKILVLLSLLVFFGIRVMLINLRRGKEEIEIEMQT</sequence>
<keyword evidence="2" id="KW-1015">Disulfide bond</keyword>
<evidence type="ECO:0000313" key="5">
    <source>
        <dbReference type="RefSeq" id="XP_018099437.1"/>
    </source>
</evidence>
<keyword evidence="4" id="KW-1185">Reference proteome</keyword>
<reference evidence="5" key="1">
    <citation type="submission" date="2025-08" db="UniProtKB">
        <authorList>
            <consortium name="RefSeq"/>
        </authorList>
    </citation>
    <scope>IDENTIFICATION</scope>
    <source>
        <strain evidence="5">J_2021</strain>
        <tissue evidence="5">Erythrocytes</tissue>
    </source>
</reference>
<protein>
    <submittedName>
        <fullName evidence="5">Platelet glycoprotein VI</fullName>
    </submittedName>
</protein>
<dbReference type="PaxDb" id="8355-A0A1L8HPS0"/>
<dbReference type="InterPro" id="IPR036179">
    <property type="entry name" value="Ig-like_dom_sf"/>
</dbReference>
<dbReference type="InterPro" id="IPR007110">
    <property type="entry name" value="Ig-like_dom"/>
</dbReference>
<evidence type="ECO:0000313" key="4">
    <source>
        <dbReference type="Proteomes" id="UP000186698"/>
    </source>
</evidence>
<gene>
    <name evidence="5" type="primary">LOC108707033</name>
</gene>
<dbReference type="RefSeq" id="XP_018099437.1">
    <property type="nucleotide sequence ID" value="XM_018243948.2"/>
</dbReference>
<dbReference type="PANTHER" id="PTHR11481:SF120">
    <property type="entry name" value="FC RECEPTOR-LIKE PROTEIN 6 ISOFORM X1"/>
    <property type="match status" value="1"/>
</dbReference>
<dbReference type="SUPFAM" id="SSF48726">
    <property type="entry name" value="Immunoglobulin"/>
    <property type="match status" value="3"/>
</dbReference>
<keyword evidence="1" id="KW-0732">Signal</keyword>
<dbReference type="OMA" id="LRIMEFQ"/>
<dbReference type="Pfam" id="PF13895">
    <property type="entry name" value="Ig_2"/>
    <property type="match status" value="2"/>
</dbReference>
<dbReference type="GO" id="GO:0007166">
    <property type="term" value="P:cell surface receptor signaling pathway"/>
    <property type="evidence" value="ECO:0000318"/>
    <property type="project" value="GO_Central"/>
</dbReference>
<dbReference type="GeneID" id="108707033"/>
<dbReference type="InterPro" id="IPR003598">
    <property type="entry name" value="Ig_sub2"/>
</dbReference>
<dbReference type="GO" id="GO:0006955">
    <property type="term" value="P:immune response"/>
    <property type="evidence" value="ECO:0000318"/>
    <property type="project" value="GO_Central"/>
</dbReference>
<feature type="domain" description="Ig-like" evidence="3">
    <location>
        <begin position="209"/>
        <end position="294"/>
    </location>
</feature>
<dbReference type="Proteomes" id="UP000186698">
    <property type="component" value="Chromosome 1S"/>
</dbReference>
<dbReference type="Bgee" id="108707033">
    <property type="expression patterns" value="Expressed in spleen and 11 other cell types or tissues"/>
</dbReference>
<evidence type="ECO:0000256" key="1">
    <source>
        <dbReference type="ARBA" id="ARBA00022729"/>
    </source>
</evidence>
<dbReference type="PROSITE" id="PS50835">
    <property type="entry name" value="IG_LIKE"/>
    <property type="match status" value="3"/>
</dbReference>
<dbReference type="InterPro" id="IPR050488">
    <property type="entry name" value="Ig_Fc_receptor"/>
</dbReference>
<organism evidence="4 5">
    <name type="scientific">Xenopus laevis</name>
    <name type="common">African clawed frog</name>
    <dbReference type="NCBI Taxonomy" id="8355"/>
    <lineage>
        <taxon>Eukaryota</taxon>
        <taxon>Metazoa</taxon>
        <taxon>Chordata</taxon>
        <taxon>Craniata</taxon>
        <taxon>Vertebrata</taxon>
        <taxon>Euteleostomi</taxon>
        <taxon>Amphibia</taxon>
        <taxon>Batrachia</taxon>
        <taxon>Anura</taxon>
        <taxon>Pipoidea</taxon>
        <taxon>Pipidae</taxon>
        <taxon>Xenopodinae</taxon>
        <taxon>Xenopus</taxon>
        <taxon>Xenopus</taxon>
    </lineage>
</organism>
<dbReference type="InterPro" id="IPR013783">
    <property type="entry name" value="Ig-like_fold"/>
</dbReference>
<evidence type="ECO:0000259" key="3">
    <source>
        <dbReference type="PROSITE" id="PS50835"/>
    </source>
</evidence>
<accession>A0A1L8HPS0</accession>
<feature type="domain" description="Ig-like" evidence="3">
    <location>
        <begin position="114"/>
        <end position="194"/>
    </location>
</feature>
<evidence type="ECO:0000256" key="2">
    <source>
        <dbReference type="ARBA" id="ARBA00023157"/>
    </source>
</evidence>
<dbReference type="Gene3D" id="2.60.40.10">
    <property type="entry name" value="Immunoglobulins"/>
    <property type="match status" value="3"/>
</dbReference>
<dbReference type="InterPro" id="IPR003599">
    <property type="entry name" value="Ig_sub"/>
</dbReference>
<dbReference type="GO" id="GO:0009897">
    <property type="term" value="C:external side of plasma membrane"/>
    <property type="evidence" value="ECO:0000318"/>
    <property type="project" value="GO_Central"/>
</dbReference>
<proteinExistence type="predicted"/>
<dbReference type="SMART" id="SM00408">
    <property type="entry name" value="IGc2"/>
    <property type="match status" value="2"/>
</dbReference>
<dbReference type="STRING" id="8355.A0A1L8HPS0"/>